<reference evidence="2 3" key="1">
    <citation type="submission" date="2016-08" db="EMBL/GenBank/DDBJ databases">
        <title>A Parts List for Fungal Cellulosomes Revealed by Comparative Genomics.</title>
        <authorList>
            <consortium name="DOE Joint Genome Institute"/>
            <person name="Haitjema C.H."/>
            <person name="Gilmore S.P."/>
            <person name="Henske J.K."/>
            <person name="Solomon K.V."/>
            <person name="De Groot R."/>
            <person name="Kuo A."/>
            <person name="Mondo S.J."/>
            <person name="Salamov A.A."/>
            <person name="Labutti K."/>
            <person name="Zhao Z."/>
            <person name="Chiniquy J."/>
            <person name="Barry K."/>
            <person name="Brewer H.M."/>
            <person name="Purvine S.O."/>
            <person name="Wright A.T."/>
            <person name="Boxma B."/>
            <person name="Van Alen T."/>
            <person name="Hackstein J.H."/>
            <person name="Baker S.E."/>
            <person name="Grigoriev I.V."/>
            <person name="O'Malley M.A."/>
        </authorList>
    </citation>
    <scope>NUCLEOTIDE SEQUENCE [LARGE SCALE GENOMIC DNA]</scope>
    <source>
        <strain evidence="2 3">S4</strain>
    </source>
</reference>
<dbReference type="PANTHER" id="PTHR12161:SF5">
    <property type="entry name" value="IST1 HOMOLOG"/>
    <property type="match status" value="1"/>
</dbReference>
<comment type="similarity">
    <text evidence="1">Belongs to the IST1 family.</text>
</comment>
<dbReference type="PANTHER" id="PTHR12161">
    <property type="entry name" value="IST1 FAMILY MEMBER"/>
    <property type="match status" value="1"/>
</dbReference>
<dbReference type="FunFam" id="1.20.1260.60:FF:000002">
    <property type="entry name" value="Vacuolar protein sorting-associated protein IST1"/>
    <property type="match status" value="1"/>
</dbReference>
<dbReference type="STRING" id="1754192.A0A1Y1XI08"/>
<dbReference type="Proteomes" id="UP000193944">
    <property type="component" value="Unassembled WGS sequence"/>
</dbReference>
<gene>
    <name evidence="2" type="ORF">BCR32DRAFT_217057</name>
</gene>
<comment type="caution">
    <text evidence="2">The sequence shown here is derived from an EMBL/GenBank/DDBJ whole genome shotgun (WGS) entry which is preliminary data.</text>
</comment>
<evidence type="ECO:0000313" key="2">
    <source>
        <dbReference type="EMBL" id="ORX85389.1"/>
    </source>
</evidence>
<proteinExistence type="inferred from homology"/>
<dbReference type="Pfam" id="PF03398">
    <property type="entry name" value="Ist1"/>
    <property type="match status" value="1"/>
</dbReference>
<dbReference type="GO" id="GO:0015031">
    <property type="term" value="P:protein transport"/>
    <property type="evidence" value="ECO:0007669"/>
    <property type="project" value="InterPro"/>
</dbReference>
<dbReference type="InterPro" id="IPR005061">
    <property type="entry name" value="Ist1"/>
</dbReference>
<dbReference type="InterPro" id="IPR042277">
    <property type="entry name" value="IST1-like"/>
</dbReference>
<reference evidence="2 3" key="2">
    <citation type="submission" date="2016-08" db="EMBL/GenBank/DDBJ databases">
        <title>Pervasive Adenine N6-methylation of Active Genes in Fungi.</title>
        <authorList>
            <consortium name="DOE Joint Genome Institute"/>
            <person name="Mondo S.J."/>
            <person name="Dannebaum R.O."/>
            <person name="Kuo R.C."/>
            <person name="Labutti K."/>
            <person name="Haridas S."/>
            <person name="Kuo A."/>
            <person name="Salamov A."/>
            <person name="Ahrendt S.R."/>
            <person name="Lipzen A."/>
            <person name="Sullivan W."/>
            <person name="Andreopoulos W.B."/>
            <person name="Clum A."/>
            <person name="Lindquist E."/>
            <person name="Daum C."/>
            <person name="Ramamoorthy G.K."/>
            <person name="Gryganskyi A."/>
            <person name="Culley D."/>
            <person name="Magnuson J.K."/>
            <person name="James T.Y."/>
            <person name="O'Malley M.A."/>
            <person name="Stajich J.E."/>
            <person name="Spatafora J.W."/>
            <person name="Visel A."/>
            <person name="Grigoriev I.V."/>
        </authorList>
    </citation>
    <scope>NUCLEOTIDE SEQUENCE [LARGE SCALE GENOMIC DNA]</scope>
    <source>
        <strain evidence="2 3">S4</strain>
    </source>
</reference>
<keyword evidence="3" id="KW-1185">Reference proteome</keyword>
<protein>
    <submittedName>
        <fullName evidence="2">DUF292-domain-containing protein</fullName>
    </submittedName>
</protein>
<dbReference type="EMBL" id="MCFG01000036">
    <property type="protein sequence ID" value="ORX85389.1"/>
    <property type="molecule type" value="Genomic_DNA"/>
</dbReference>
<name>A0A1Y1XI08_9FUNG</name>
<evidence type="ECO:0000313" key="3">
    <source>
        <dbReference type="Proteomes" id="UP000193944"/>
    </source>
</evidence>
<sequence length="349" mass="40629">MKFSVDKLRVQLKLVTARIDLVYKKKISLNVKAKNEIANLLEKGKIKTARIKVENIIREDFNIESLEVLSLCCELLNTRLLLLNEKEVYDQALIEAIKNIIFSAPRCGVKELVNISKLLQAKFGKKFTKSALENTEQDINKTIYRNYTIKSIDENIVNKYLEEIASTYRIECEITQKTKDLNLSSNYNENDNSIIDDSKNNNSYVNTLNASNSINKQQSMDYNNTMNYAHNLNMNVNNNMNINMNNDMRLNNNMNMNNPIYINNNNRNMNINNSSNLNTTYKSDSFNINKNIERNIEMNKVDINDSNDVKKIINDKNIYSRWKKFKGIESDSNDEINSNKRKTVKKTYY</sequence>
<evidence type="ECO:0000256" key="1">
    <source>
        <dbReference type="ARBA" id="ARBA00005536"/>
    </source>
</evidence>
<dbReference type="Gene3D" id="1.20.1260.60">
    <property type="entry name" value="Vacuolar protein sorting-associated protein Ist1"/>
    <property type="match status" value="1"/>
</dbReference>
<dbReference type="AlphaFoldDB" id="A0A1Y1XI08"/>
<organism evidence="2 3">
    <name type="scientific">Anaeromyces robustus</name>
    <dbReference type="NCBI Taxonomy" id="1754192"/>
    <lineage>
        <taxon>Eukaryota</taxon>
        <taxon>Fungi</taxon>
        <taxon>Fungi incertae sedis</taxon>
        <taxon>Chytridiomycota</taxon>
        <taxon>Chytridiomycota incertae sedis</taxon>
        <taxon>Neocallimastigomycetes</taxon>
        <taxon>Neocallimastigales</taxon>
        <taxon>Neocallimastigaceae</taxon>
        <taxon>Anaeromyces</taxon>
    </lineage>
</organism>
<accession>A0A1Y1XI08</accession>
<dbReference type="OrthoDB" id="29853at2759"/>